<sequence length="201" mass="22079">MMSALPSFSDLVGNSPDLNGALLSALEILFEPSPVLSKIVFDISSPTRLGPRGVICSYSDLIDVALNVISRWDDELKARFIAGHPRIGEVKNLSHLSAREQAAVATRPAILVRLGHLNACYEHRYPGLRYIIFVNGRSREAIKEEMESVLGIERSLSPDQPPVKNVSSVQVGGREWKDELARAIVDVGRIAKDRVRALGVE</sequence>
<organism evidence="3 4">
    <name type="scientific">Sparassis crispa</name>
    <dbReference type="NCBI Taxonomy" id="139825"/>
    <lineage>
        <taxon>Eukaryota</taxon>
        <taxon>Fungi</taxon>
        <taxon>Dikarya</taxon>
        <taxon>Basidiomycota</taxon>
        <taxon>Agaricomycotina</taxon>
        <taxon>Agaricomycetes</taxon>
        <taxon>Polyporales</taxon>
        <taxon>Sparassidaceae</taxon>
        <taxon>Sparassis</taxon>
    </lineage>
</organism>
<evidence type="ECO:0000256" key="1">
    <source>
        <dbReference type="ARBA" id="ARBA00022631"/>
    </source>
</evidence>
<name>A0A401GVV4_9APHY</name>
<dbReference type="SUPFAM" id="SSF158694">
    <property type="entry name" value="UraD-Like"/>
    <property type="match status" value="1"/>
</dbReference>
<dbReference type="PANTHER" id="PTHR37987">
    <property type="entry name" value="CHROMOSOME 9, WHOLE GENOME SHOTGUN SEQUENCE"/>
    <property type="match status" value="1"/>
</dbReference>
<dbReference type="Pfam" id="PF09349">
    <property type="entry name" value="OHCU_decarbox"/>
    <property type="match status" value="1"/>
</dbReference>
<dbReference type="InterPro" id="IPR036778">
    <property type="entry name" value="OHCU_decarboxylase_sf"/>
</dbReference>
<dbReference type="GeneID" id="38783274"/>
<protein>
    <recommendedName>
        <fullName evidence="2">Oxo-4-hydroxy-4-carboxy-5-ureidoimidazoline decarboxylase domain-containing protein</fullName>
    </recommendedName>
</protein>
<evidence type="ECO:0000259" key="2">
    <source>
        <dbReference type="Pfam" id="PF09349"/>
    </source>
</evidence>
<dbReference type="PANTHER" id="PTHR37987:SF1">
    <property type="entry name" value="OXO-4-HYDROXY-4-CARBOXY-5-UREIDOIMIDAZOLINE DECARBOXYLASE DOMAIN-CONTAINING PROTEIN"/>
    <property type="match status" value="1"/>
</dbReference>
<dbReference type="GO" id="GO:0006144">
    <property type="term" value="P:purine nucleobase metabolic process"/>
    <property type="evidence" value="ECO:0007669"/>
    <property type="project" value="UniProtKB-KW"/>
</dbReference>
<keyword evidence="4" id="KW-1185">Reference proteome</keyword>
<proteinExistence type="predicted"/>
<dbReference type="OrthoDB" id="5398391at2759"/>
<dbReference type="STRING" id="139825.A0A401GVV4"/>
<dbReference type="Gene3D" id="1.10.3330.10">
    <property type="entry name" value="Oxo-4-hydroxy-4-carboxy-5-ureidoimidazoline decarboxylase"/>
    <property type="match status" value="1"/>
</dbReference>
<gene>
    <name evidence="3" type="ORF">SCP_0902360</name>
</gene>
<evidence type="ECO:0000313" key="3">
    <source>
        <dbReference type="EMBL" id="GBE86357.1"/>
    </source>
</evidence>
<dbReference type="InParanoid" id="A0A401GVV4"/>
<feature type="domain" description="Oxo-4-hydroxy-4-carboxy-5-ureidoimidazoline decarboxylase" evidence="2">
    <location>
        <begin position="22"/>
        <end position="148"/>
    </location>
</feature>
<accession>A0A401GVV4</accession>
<keyword evidence="1" id="KW-0659">Purine metabolism</keyword>
<evidence type="ECO:0000313" key="4">
    <source>
        <dbReference type="Proteomes" id="UP000287166"/>
    </source>
</evidence>
<dbReference type="Proteomes" id="UP000287166">
    <property type="component" value="Unassembled WGS sequence"/>
</dbReference>
<comment type="caution">
    <text evidence="3">The sequence shown here is derived from an EMBL/GenBank/DDBJ whole genome shotgun (WGS) entry which is preliminary data.</text>
</comment>
<reference evidence="3 4" key="1">
    <citation type="journal article" date="2018" name="Sci. Rep.">
        <title>Genome sequence of the cauliflower mushroom Sparassis crispa (Hanabiratake) and its association with beneficial usage.</title>
        <authorList>
            <person name="Kiyama R."/>
            <person name="Furutani Y."/>
            <person name="Kawaguchi K."/>
            <person name="Nakanishi T."/>
        </authorList>
    </citation>
    <scope>NUCLEOTIDE SEQUENCE [LARGE SCALE GENOMIC DNA]</scope>
</reference>
<dbReference type="InterPro" id="IPR018020">
    <property type="entry name" value="OHCU_decarboxylase"/>
</dbReference>
<dbReference type="AlphaFoldDB" id="A0A401GVV4"/>
<dbReference type="RefSeq" id="XP_027617270.1">
    <property type="nucleotide sequence ID" value="XM_027761469.1"/>
</dbReference>
<dbReference type="EMBL" id="BFAD01000009">
    <property type="protein sequence ID" value="GBE86357.1"/>
    <property type="molecule type" value="Genomic_DNA"/>
</dbReference>